<name>A0ABV9WSN6_9ACTN</name>
<feature type="domain" description="ABC transporter" evidence="4">
    <location>
        <begin position="32"/>
        <end position="239"/>
    </location>
</feature>
<dbReference type="InterPro" id="IPR003593">
    <property type="entry name" value="AAA+_ATPase"/>
</dbReference>
<dbReference type="RefSeq" id="WP_271320353.1">
    <property type="nucleotide sequence ID" value="NZ_BAAATN010000010.1"/>
</dbReference>
<dbReference type="InterPro" id="IPR027417">
    <property type="entry name" value="P-loop_NTPase"/>
</dbReference>
<dbReference type="PROSITE" id="PS50893">
    <property type="entry name" value="ABC_TRANSPORTER_2"/>
    <property type="match status" value="1"/>
</dbReference>
<accession>A0ABV9WSN6</accession>
<evidence type="ECO:0000256" key="2">
    <source>
        <dbReference type="ARBA" id="ARBA00022840"/>
    </source>
</evidence>
<feature type="region of interest" description="Disordered" evidence="3">
    <location>
        <begin position="1"/>
        <end position="29"/>
    </location>
</feature>
<organism evidence="5 6">
    <name type="scientific">Streptomyces lienomycini</name>
    <dbReference type="NCBI Taxonomy" id="284035"/>
    <lineage>
        <taxon>Bacteria</taxon>
        <taxon>Bacillati</taxon>
        <taxon>Actinomycetota</taxon>
        <taxon>Actinomycetes</taxon>
        <taxon>Kitasatosporales</taxon>
        <taxon>Streptomycetaceae</taxon>
        <taxon>Streptomyces</taxon>
    </lineage>
</organism>
<reference evidence="6" key="1">
    <citation type="journal article" date="2019" name="Int. J. Syst. Evol. Microbiol.">
        <title>The Global Catalogue of Microorganisms (GCM) 10K type strain sequencing project: providing services to taxonomists for standard genome sequencing and annotation.</title>
        <authorList>
            <consortium name="The Broad Institute Genomics Platform"/>
            <consortium name="The Broad Institute Genome Sequencing Center for Infectious Disease"/>
            <person name="Wu L."/>
            <person name="Ma J."/>
        </authorList>
    </citation>
    <scope>NUCLEOTIDE SEQUENCE [LARGE SCALE GENOMIC DNA]</scope>
    <source>
        <strain evidence="6">CGMCC 4.1542</strain>
    </source>
</reference>
<dbReference type="SUPFAM" id="SSF52540">
    <property type="entry name" value="P-loop containing nucleoside triphosphate hydrolases"/>
    <property type="match status" value="1"/>
</dbReference>
<dbReference type="GO" id="GO:0005524">
    <property type="term" value="F:ATP binding"/>
    <property type="evidence" value="ECO:0007669"/>
    <property type="project" value="UniProtKB-KW"/>
</dbReference>
<keyword evidence="2 5" id="KW-0067">ATP-binding</keyword>
<dbReference type="Gene3D" id="3.40.50.300">
    <property type="entry name" value="P-loop containing nucleotide triphosphate hydrolases"/>
    <property type="match status" value="1"/>
</dbReference>
<evidence type="ECO:0000313" key="6">
    <source>
        <dbReference type="Proteomes" id="UP001595855"/>
    </source>
</evidence>
<keyword evidence="6" id="KW-1185">Reference proteome</keyword>
<dbReference type="SMART" id="SM00382">
    <property type="entry name" value="AAA"/>
    <property type="match status" value="1"/>
</dbReference>
<dbReference type="Proteomes" id="UP001595855">
    <property type="component" value="Unassembled WGS sequence"/>
</dbReference>
<sequence>MPTDPAPVPSDPPVRPAPPAPDPPGASPAPVLRARGLHKAYGRHRVLRGADLTVAPGHLVAVVGENGAGKSTLLKALAGTLALDRGEVSLAGTLGYCPQDPVLSGSLTVEQHLRYFAAAHRLPGPGRGRELVRALGYERYERTPAGELSGGTRQKLNLTLALLHDPDVLLLDEPYQGFDWETYLRFWDLVEELRTRGKAVVVITHLVFEQDRFDLLADLADGRLTARAAAGREHRRVDA</sequence>
<comment type="caution">
    <text evidence="5">The sequence shown here is derived from an EMBL/GenBank/DDBJ whole genome shotgun (WGS) entry which is preliminary data.</text>
</comment>
<dbReference type="Pfam" id="PF00005">
    <property type="entry name" value="ABC_tran"/>
    <property type="match status" value="1"/>
</dbReference>
<evidence type="ECO:0000256" key="3">
    <source>
        <dbReference type="SAM" id="MobiDB-lite"/>
    </source>
</evidence>
<gene>
    <name evidence="5" type="ORF">ACFPRC_11490</name>
</gene>
<proteinExistence type="predicted"/>
<dbReference type="EMBL" id="JBHSJO010000001">
    <property type="protein sequence ID" value="MFC5015498.1"/>
    <property type="molecule type" value="Genomic_DNA"/>
</dbReference>
<dbReference type="PANTHER" id="PTHR43038:SF7">
    <property type="entry name" value="ABC TRANSPORT SYSTEM ATP-BINDING PROTEIN"/>
    <property type="match status" value="1"/>
</dbReference>
<evidence type="ECO:0000256" key="1">
    <source>
        <dbReference type="ARBA" id="ARBA00022741"/>
    </source>
</evidence>
<protein>
    <submittedName>
        <fullName evidence="5">ABC transporter ATP-binding protein</fullName>
    </submittedName>
</protein>
<evidence type="ECO:0000313" key="5">
    <source>
        <dbReference type="EMBL" id="MFC5015498.1"/>
    </source>
</evidence>
<dbReference type="InterPro" id="IPR003439">
    <property type="entry name" value="ABC_transporter-like_ATP-bd"/>
</dbReference>
<keyword evidence="1" id="KW-0547">Nucleotide-binding</keyword>
<evidence type="ECO:0000259" key="4">
    <source>
        <dbReference type="PROSITE" id="PS50893"/>
    </source>
</evidence>
<dbReference type="PANTHER" id="PTHR43038">
    <property type="entry name" value="ATP-BINDING CASSETTE, SUB-FAMILY H, MEMBER 1"/>
    <property type="match status" value="1"/>
</dbReference>
<dbReference type="CDD" id="cd03230">
    <property type="entry name" value="ABC_DR_subfamily_A"/>
    <property type="match status" value="1"/>
</dbReference>
<feature type="compositionally biased region" description="Pro residues" evidence="3">
    <location>
        <begin position="1"/>
        <end position="27"/>
    </location>
</feature>